<gene>
    <name evidence="1" type="ORF">GA0070215_103157</name>
</gene>
<keyword evidence="2" id="KW-1185">Reference proteome</keyword>
<dbReference type="InterPro" id="IPR046102">
    <property type="entry name" value="DUF6039"/>
</dbReference>
<organism evidence="1 2">
    <name type="scientific">Micromonospora marina</name>
    <dbReference type="NCBI Taxonomy" id="307120"/>
    <lineage>
        <taxon>Bacteria</taxon>
        <taxon>Bacillati</taxon>
        <taxon>Actinomycetota</taxon>
        <taxon>Actinomycetes</taxon>
        <taxon>Micromonosporales</taxon>
        <taxon>Micromonosporaceae</taxon>
        <taxon>Micromonospora</taxon>
    </lineage>
</organism>
<reference evidence="2" key="1">
    <citation type="submission" date="2016-06" db="EMBL/GenBank/DDBJ databases">
        <authorList>
            <person name="Varghese N."/>
        </authorList>
    </citation>
    <scope>NUCLEOTIDE SEQUENCE [LARGE SCALE GENOMIC DNA]</scope>
    <source>
        <strain evidence="2">DSM 45555</strain>
    </source>
</reference>
<dbReference type="Pfam" id="PF19505">
    <property type="entry name" value="DUF6039"/>
    <property type="match status" value="1"/>
</dbReference>
<dbReference type="Proteomes" id="UP000198551">
    <property type="component" value="Unassembled WGS sequence"/>
</dbReference>
<dbReference type="AlphaFoldDB" id="A0A1C4VGQ8"/>
<evidence type="ECO:0008006" key="3">
    <source>
        <dbReference type="Google" id="ProtNLM"/>
    </source>
</evidence>
<evidence type="ECO:0000313" key="1">
    <source>
        <dbReference type="EMBL" id="SCE83156.1"/>
    </source>
</evidence>
<accession>A0A1C4VGQ8</accession>
<dbReference type="EMBL" id="FMCV01000003">
    <property type="protein sequence ID" value="SCE83156.1"/>
    <property type="molecule type" value="Genomic_DNA"/>
</dbReference>
<name>A0A1C4VGQ8_9ACTN</name>
<evidence type="ECO:0000313" key="2">
    <source>
        <dbReference type="Proteomes" id="UP000198551"/>
    </source>
</evidence>
<protein>
    <recommendedName>
        <fullName evidence="3">NIPSNAP protein</fullName>
    </recommendedName>
</protein>
<sequence>MTTTVEPYRALNQSSLPLERVLHTLNSGFILHRVGQMAYGFAAEGRQFSVDLLQYINTSQEGVATSFAFEEVFGGRDRMHWFIHLKSPQDYRILLNMVDHDLEFRRISDEDRLPHKGGGNWDRIFVHRSLHEDVLVPQHGMDHDGGDAEPTTFVPPASSQLNQPAEQQINSATAGAIVMRTSDVKYEFREEGRMYAAHWQHYVNERLAGRVTATLYEQTWGQQDHLFQLIHLRSVDDYHELAELERSKEMATEVFGRRRLHESKGGGAWDRLFIEGSIRDTLLLPQVPSGAA</sequence>
<dbReference type="RefSeq" id="WP_091042459.1">
    <property type="nucleotide sequence ID" value="NZ_FMCV01000003.1"/>
</dbReference>
<proteinExistence type="predicted"/>